<dbReference type="Proteomes" id="UP000201263">
    <property type="component" value="Segment"/>
</dbReference>
<evidence type="ECO:0000313" key="2">
    <source>
        <dbReference type="Proteomes" id="UP000201263"/>
    </source>
</evidence>
<protein>
    <submittedName>
        <fullName evidence="1">Uncharacterized protein</fullName>
    </submittedName>
</protein>
<name>A0A076YI92_9CAUD</name>
<dbReference type="RefSeq" id="YP_009097779.1">
    <property type="nucleotide sequence ID" value="NC_025414.1"/>
</dbReference>
<accession>A0A076YI92</accession>
<evidence type="ECO:0000313" key="1">
    <source>
        <dbReference type="EMBL" id="AIK68113.1"/>
    </source>
</evidence>
<gene>
    <name evidence="1" type="ORF">CPTMiller_00177</name>
</gene>
<organism evidence="1 2">
    <name type="scientific">Citrobacter phage Miller</name>
    <dbReference type="NCBI Taxonomy" id="1527524"/>
    <lineage>
        <taxon>Viruses</taxon>
        <taxon>Duplodnaviria</taxon>
        <taxon>Heunggongvirae</taxon>
        <taxon>Uroviricota</taxon>
        <taxon>Caudoviricetes</taxon>
        <taxon>Pantevenvirales</taxon>
        <taxon>Straboviridae</taxon>
        <taxon>Pseudotevenvirus</taxon>
        <taxon>Pseudotevenvirus miller</taxon>
    </lineage>
</organism>
<reference evidence="1 2" key="1">
    <citation type="submission" date="2014-07" db="EMBL/GenBank/DDBJ databases">
        <title>Complete Genome of Citrobacter freundii Myophage Miller.</title>
        <authorList>
            <person name="Hwang K."/>
            <person name="Luna A.J."/>
            <person name="Hernandez A.C."/>
            <person name="Everett G.F.K."/>
        </authorList>
    </citation>
    <scope>NUCLEOTIDE SEQUENCE [LARGE SCALE GENOMIC DNA]</scope>
</reference>
<sequence length="319" mass="36799">MKPISLAGSATPFVTGKWYYRKRLSRVPDYTIKANGFYYPQVMQVHCDANGNVRSVLTPSENGELRVLHREIPKEYYILYEEFKPVTTENLRFETFKRYRIANRGAIDSLCNLDLGRYGHNTSLRRFLSHGSRRMRDRNVIYIHTATKDGCALKILGSDHASPIQRSFDSLIPGWLLMFLEEVGTDREPIERDPVETMVSQIESLEDNTRRQVNQDDYIDLDFASVHDENEFPDDNGVLVSKEDSELLEAVKFLIEHANVDYGSRAIIRLSADGYTYGVDDAKTLVSWAAKRRQELMRYSDELFSKINDLQALIKKLPK</sequence>
<proteinExistence type="predicted"/>
<dbReference type="KEGG" id="vg:22113649"/>
<dbReference type="GeneID" id="22113649"/>
<dbReference type="EMBL" id="KM236237">
    <property type="protein sequence ID" value="AIK68113.1"/>
    <property type="molecule type" value="Genomic_DNA"/>
</dbReference>
<keyword evidence="2" id="KW-1185">Reference proteome</keyword>